<dbReference type="InterPro" id="IPR020103">
    <property type="entry name" value="PsdUridine_synth_cat_dom_sf"/>
</dbReference>
<dbReference type="PANTHER" id="PTHR47683">
    <property type="entry name" value="PSEUDOURIDINE SYNTHASE FAMILY PROTEIN-RELATED"/>
    <property type="match status" value="1"/>
</dbReference>
<dbReference type="FunFam" id="3.30.70.1560:FF:000002">
    <property type="entry name" value="Pseudouridine synthase"/>
    <property type="match status" value="1"/>
</dbReference>
<evidence type="ECO:0000313" key="6">
    <source>
        <dbReference type="EMBL" id="MBA9078761.1"/>
    </source>
</evidence>
<gene>
    <name evidence="6" type="ORF">FHS90_003491</name>
</gene>
<keyword evidence="2 4" id="KW-0413">Isomerase</keyword>
<evidence type="ECO:0000256" key="4">
    <source>
        <dbReference type="RuleBase" id="RU003887"/>
    </source>
</evidence>
<dbReference type="Pfam" id="PF00849">
    <property type="entry name" value="PseudoU_synth_2"/>
    <property type="match status" value="1"/>
</dbReference>
<dbReference type="SUPFAM" id="SSF55120">
    <property type="entry name" value="Pseudouridine synthase"/>
    <property type="match status" value="1"/>
</dbReference>
<reference evidence="6 7" key="1">
    <citation type="submission" date="2020-08" db="EMBL/GenBank/DDBJ databases">
        <title>Genomic Encyclopedia of Type Strains, Phase IV (KMG-IV): sequencing the most valuable type-strain genomes for metagenomic binning, comparative biology and taxonomic classification.</title>
        <authorList>
            <person name="Goeker M."/>
        </authorList>
    </citation>
    <scope>NUCLEOTIDE SEQUENCE [LARGE SCALE GENOMIC DNA]</scope>
    <source>
        <strain evidence="6 7">DSM 29854</strain>
    </source>
</reference>
<evidence type="ECO:0000313" key="7">
    <source>
        <dbReference type="Proteomes" id="UP000563094"/>
    </source>
</evidence>
<dbReference type="EC" id="5.4.99.-" evidence="4"/>
<dbReference type="GO" id="GO:0009982">
    <property type="term" value="F:pseudouridine synthase activity"/>
    <property type="evidence" value="ECO:0007669"/>
    <property type="project" value="InterPro"/>
</dbReference>
<dbReference type="InterPro" id="IPR006145">
    <property type="entry name" value="PsdUridine_synth_RsuA/RluA"/>
</dbReference>
<dbReference type="Gene3D" id="3.30.70.580">
    <property type="entry name" value="Pseudouridine synthase I, catalytic domain, N-terminal subdomain"/>
    <property type="match status" value="1"/>
</dbReference>
<dbReference type="PANTHER" id="PTHR47683:SF2">
    <property type="entry name" value="RNA-BINDING S4 DOMAIN-CONTAINING PROTEIN"/>
    <property type="match status" value="1"/>
</dbReference>
<dbReference type="GO" id="GO:0001522">
    <property type="term" value="P:pseudouridine synthesis"/>
    <property type="evidence" value="ECO:0007669"/>
    <property type="project" value="InterPro"/>
</dbReference>
<evidence type="ECO:0000256" key="3">
    <source>
        <dbReference type="PROSITE-ProRule" id="PRU00182"/>
    </source>
</evidence>
<evidence type="ECO:0000256" key="2">
    <source>
        <dbReference type="ARBA" id="ARBA00023235"/>
    </source>
</evidence>
<dbReference type="GO" id="GO:0003723">
    <property type="term" value="F:RNA binding"/>
    <property type="evidence" value="ECO:0007669"/>
    <property type="project" value="UniProtKB-KW"/>
</dbReference>
<organism evidence="6 7">
    <name type="scientific">Rufibacter quisquiliarum</name>
    <dbReference type="NCBI Taxonomy" id="1549639"/>
    <lineage>
        <taxon>Bacteria</taxon>
        <taxon>Pseudomonadati</taxon>
        <taxon>Bacteroidota</taxon>
        <taxon>Cytophagia</taxon>
        <taxon>Cytophagales</taxon>
        <taxon>Hymenobacteraceae</taxon>
        <taxon>Rufibacter</taxon>
    </lineage>
</organism>
<evidence type="ECO:0000259" key="5">
    <source>
        <dbReference type="Pfam" id="PF00849"/>
    </source>
</evidence>
<protein>
    <recommendedName>
        <fullName evidence="4">Pseudouridine synthase</fullName>
        <ecNumber evidence="4">5.4.99.-</ecNumber>
    </recommendedName>
</protein>
<proteinExistence type="inferred from homology"/>
<accession>A0A839GYL7</accession>
<dbReference type="PROSITE" id="PS50889">
    <property type="entry name" value="S4"/>
    <property type="match status" value="1"/>
</dbReference>
<dbReference type="InterPro" id="IPR050343">
    <property type="entry name" value="RsuA_PseudoU_synthase"/>
</dbReference>
<dbReference type="AlphaFoldDB" id="A0A839GYL7"/>
<dbReference type="InterPro" id="IPR036986">
    <property type="entry name" value="S4_RNA-bd_sf"/>
</dbReference>
<dbReference type="InterPro" id="IPR000748">
    <property type="entry name" value="PsdUridine_synth_RsuA/RluB/E/F"/>
</dbReference>
<dbReference type="EMBL" id="JACJIQ010000015">
    <property type="protein sequence ID" value="MBA9078761.1"/>
    <property type="molecule type" value="Genomic_DNA"/>
</dbReference>
<evidence type="ECO:0000256" key="1">
    <source>
        <dbReference type="ARBA" id="ARBA00008348"/>
    </source>
</evidence>
<comment type="similarity">
    <text evidence="1 4">Belongs to the pseudouridine synthase RsuA family.</text>
</comment>
<dbReference type="Proteomes" id="UP000563094">
    <property type="component" value="Unassembled WGS sequence"/>
</dbReference>
<dbReference type="SUPFAM" id="SSF55174">
    <property type="entry name" value="Alpha-L RNA-binding motif"/>
    <property type="match status" value="1"/>
</dbReference>
<dbReference type="GO" id="GO:0140098">
    <property type="term" value="F:catalytic activity, acting on RNA"/>
    <property type="evidence" value="ECO:0007669"/>
    <property type="project" value="UniProtKB-ARBA"/>
</dbReference>
<dbReference type="GO" id="GO:0006364">
    <property type="term" value="P:rRNA processing"/>
    <property type="evidence" value="ECO:0007669"/>
    <property type="project" value="UniProtKB-ARBA"/>
</dbReference>
<name>A0A839GYL7_9BACT</name>
<dbReference type="NCBIfam" id="TIGR00093">
    <property type="entry name" value="pseudouridine synthase"/>
    <property type="match status" value="1"/>
</dbReference>
<keyword evidence="3" id="KW-0694">RNA-binding</keyword>
<dbReference type="Gene3D" id="3.10.290.10">
    <property type="entry name" value="RNA-binding S4 domain"/>
    <property type="match status" value="1"/>
</dbReference>
<dbReference type="InterPro" id="IPR018496">
    <property type="entry name" value="PsdUridine_synth_RsuA/RluB_CS"/>
</dbReference>
<dbReference type="RefSeq" id="WP_066836568.1">
    <property type="nucleotide sequence ID" value="NZ_JACJIQ010000015.1"/>
</dbReference>
<dbReference type="Gene3D" id="3.30.70.1560">
    <property type="entry name" value="Alpha-L RNA-binding motif"/>
    <property type="match status" value="1"/>
</dbReference>
<sequence>MKSWNSSLQYFVVQKARLSNKEAIEAVLAGRVLVNGQKGRLQQVLRPEDGVTLNGQVLKAPQAFTYLAYYKPRGVESTLNPEIDHNLVHALNLEERLFPIGRLDKESEGLLLLTNDGHLYKSISQPQYHQEKEYLVTVDQPLTPEALARMASGVVIMEQMTRPARVQQVGEMTFTIILTQGLNRQIRRMCYQLGYTVNRLVRTRMVTVELGNLPQGAWRSLTAPEVAELTARVSGLFSGK</sequence>
<comment type="caution">
    <text evidence="6">The sequence shown here is derived from an EMBL/GenBank/DDBJ whole genome shotgun (WGS) entry which is preliminary data.</text>
</comment>
<dbReference type="InterPro" id="IPR042092">
    <property type="entry name" value="PsdUridine_s_RsuA/RluB/E/F_cat"/>
</dbReference>
<dbReference type="InterPro" id="IPR020094">
    <property type="entry name" value="TruA/RsuA/RluB/E/F_N"/>
</dbReference>
<dbReference type="PROSITE" id="PS01149">
    <property type="entry name" value="PSI_RSU"/>
    <property type="match status" value="1"/>
</dbReference>
<feature type="domain" description="Pseudouridine synthase RsuA/RluA-like" evidence="5">
    <location>
        <begin position="66"/>
        <end position="190"/>
    </location>
</feature>
<keyword evidence="7" id="KW-1185">Reference proteome</keyword>